<keyword evidence="2" id="KW-0805">Transcription regulation</keyword>
<evidence type="ECO:0000256" key="3">
    <source>
        <dbReference type="ARBA" id="ARBA00023125"/>
    </source>
</evidence>
<keyword evidence="9" id="KW-1185">Reference proteome</keyword>
<dbReference type="PROSITE" id="PS00622">
    <property type="entry name" value="HTH_LUXR_1"/>
    <property type="match status" value="1"/>
</dbReference>
<dbReference type="SMART" id="SM00448">
    <property type="entry name" value="REC"/>
    <property type="match status" value="1"/>
</dbReference>
<dbReference type="SUPFAM" id="SSF52172">
    <property type="entry name" value="CheY-like"/>
    <property type="match status" value="1"/>
</dbReference>
<dbReference type="CDD" id="cd17535">
    <property type="entry name" value="REC_NarL-like"/>
    <property type="match status" value="1"/>
</dbReference>
<dbReference type="PROSITE" id="PS50110">
    <property type="entry name" value="RESPONSE_REGULATORY"/>
    <property type="match status" value="1"/>
</dbReference>
<evidence type="ECO:0000313" key="8">
    <source>
        <dbReference type="EMBL" id="GAA1980855.1"/>
    </source>
</evidence>
<evidence type="ECO:0000256" key="4">
    <source>
        <dbReference type="ARBA" id="ARBA00023163"/>
    </source>
</evidence>
<accession>A0ABP5DK65</accession>
<name>A0ABP5DK65_9PSEU</name>
<dbReference type="PANTHER" id="PTHR43214:SF24">
    <property type="entry name" value="TRANSCRIPTIONAL REGULATORY PROTEIN NARL-RELATED"/>
    <property type="match status" value="1"/>
</dbReference>
<feature type="domain" description="Response regulatory" evidence="7">
    <location>
        <begin position="5"/>
        <end position="121"/>
    </location>
</feature>
<dbReference type="InterPro" id="IPR016032">
    <property type="entry name" value="Sig_transdc_resp-reg_C-effctor"/>
</dbReference>
<dbReference type="Pfam" id="PF00196">
    <property type="entry name" value="GerE"/>
    <property type="match status" value="1"/>
</dbReference>
<evidence type="ECO:0000259" key="6">
    <source>
        <dbReference type="PROSITE" id="PS50043"/>
    </source>
</evidence>
<dbReference type="PRINTS" id="PR00038">
    <property type="entry name" value="HTHLUXR"/>
</dbReference>
<dbReference type="SUPFAM" id="SSF46894">
    <property type="entry name" value="C-terminal effector domain of the bipartite response regulators"/>
    <property type="match status" value="1"/>
</dbReference>
<keyword evidence="4" id="KW-0804">Transcription</keyword>
<dbReference type="Gene3D" id="3.40.50.2300">
    <property type="match status" value="1"/>
</dbReference>
<dbReference type="RefSeq" id="WP_344428270.1">
    <property type="nucleotide sequence ID" value="NZ_BAAANN010000033.1"/>
</dbReference>
<dbReference type="EMBL" id="BAAANN010000033">
    <property type="protein sequence ID" value="GAA1980855.1"/>
    <property type="molecule type" value="Genomic_DNA"/>
</dbReference>
<dbReference type="Pfam" id="PF00072">
    <property type="entry name" value="Response_reg"/>
    <property type="match status" value="1"/>
</dbReference>
<comment type="caution">
    <text evidence="8">The sequence shown here is derived from an EMBL/GenBank/DDBJ whole genome shotgun (WGS) entry which is preliminary data.</text>
</comment>
<gene>
    <name evidence="8" type="ORF">GCM10009754_67000</name>
</gene>
<evidence type="ECO:0000259" key="7">
    <source>
        <dbReference type="PROSITE" id="PS50110"/>
    </source>
</evidence>
<evidence type="ECO:0000256" key="1">
    <source>
        <dbReference type="ARBA" id="ARBA00022553"/>
    </source>
</evidence>
<dbReference type="InterPro" id="IPR058245">
    <property type="entry name" value="NreC/VraR/RcsB-like_REC"/>
</dbReference>
<evidence type="ECO:0000313" key="9">
    <source>
        <dbReference type="Proteomes" id="UP001501116"/>
    </source>
</evidence>
<organism evidence="8 9">
    <name type="scientific">Amycolatopsis minnesotensis</name>
    <dbReference type="NCBI Taxonomy" id="337894"/>
    <lineage>
        <taxon>Bacteria</taxon>
        <taxon>Bacillati</taxon>
        <taxon>Actinomycetota</taxon>
        <taxon>Actinomycetes</taxon>
        <taxon>Pseudonocardiales</taxon>
        <taxon>Pseudonocardiaceae</taxon>
        <taxon>Amycolatopsis</taxon>
    </lineage>
</organism>
<keyword evidence="3" id="KW-0238">DNA-binding</keyword>
<keyword evidence="1 5" id="KW-0597">Phosphoprotein</keyword>
<sequence length="218" mass="22843">MSPVRVLLVDDDALVRAGLRTILSSSDEIEVVGEATDGGDAVEAALDSRAEVVLIDIRMPDLDGITATAKLRELPEPPQVIVLTTFHLDEYVFGALRAGAGGFLLKDTPPKDIVRAVHSVAAGDAILSPAVTRTLIEHFGGTAGTDGRDAAKAVLDGLSEREREVAVEVGRGRSNAEIAAGLYLSEATVKAHVSRLLAKLGVNNRVQIAILVHDAISG</sequence>
<dbReference type="SMART" id="SM00421">
    <property type="entry name" value="HTH_LUXR"/>
    <property type="match status" value="1"/>
</dbReference>
<proteinExistence type="predicted"/>
<feature type="modified residue" description="4-aspartylphosphate" evidence="5">
    <location>
        <position position="56"/>
    </location>
</feature>
<evidence type="ECO:0000256" key="5">
    <source>
        <dbReference type="PROSITE-ProRule" id="PRU00169"/>
    </source>
</evidence>
<dbReference type="InterPro" id="IPR039420">
    <property type="entry name" value="WalR-like"/>
</dbReference>
<dbReference type="Proteomes" id="UP001501116">
    <property type="component" value="Unassembled WGS sequence"/>
</dbReference>
<dbReference type="CDD" id="cd06170">
    <property type="entry name" value="LuxR_C_like"/>
    <property type="match status" value="1"/>
</dbReference>
<evidence type="ECO:0000256" key="2">
    <source>
        <dbReference type="ARBA" id="ARBA00023015"/>
    </source>
</evidence>
<dbReference type="InterPro" id="IPR000792">
    <property type="entry name" value="Tscrpt_reg_LuxR_C"/>
</dbReference>
<dbReference type="PANTHER" id="PTHR43214">
    <property type="entry name" value="TWO-COMPONENT RESPONSE REGULATOR"/>
    <property type="match status" value="1"/>
</dbReference>
<reference evidence="9" key="1">
    <citation type="journal article" date="2019" name="Int. J. Syst. Evol. Microbiol.">
        <title>The Global Catalogue of Microorganisms (GCM) 10K type strain sequencing project: providing services to taxonomists for standard genome sequencing and annotation.</title>
        <authorList>
            <consortium name="The Broad Institute Genomics Platform"/>
            <consortium name="The Broad Institute Genome Sequencing Center for Infectious Disease"/>
            <person name="Wu L."/>
            <person name="Ma J."/>
        </authorList>
    </citation>
    <scope>NUCLEOTIDE SEQUENCE [LARGE SCALE GENOMIC DNA]</scope>
    <source>
        <strain evidence="9">JCM 14545</strain>
    </source>
</reference>
<protein>
    <submittedName>
        <fullName evidence="8">Response regulator transcription factor</fullName>
    </submittedName>
</protein>
<dbReference type="InterPro" id="IPR011006">
    <property type="entry name" value="CheY-like_superfamily"/>
</dbReference>
<dbReference type="PROSITE" id="PS50043">
    <property type="entry name" value="HTH_LUXR_2"/>
    <property type="match status" value="1"/>
</dbReference>
<dbReference type="InterPro" id="IPR001789">
    <property type="entry name" value="Sig_transdc_resp-reg_receiver"/>
</dbReference>
<feature type="domain" description="HTH luxR-type" evidence="6">
    <location>
        <begin position="151"/>
        <end position="216"/>
    </location>
</feature>